<keyword evidence="4" id="KW-1185">Reference proteome</keyword>
<dbReference type="RefSeq" id="WP_306066029.1">
    <property type="nucleotide sequence ID" value="NZ_JAROCA020000003.1"/>
</dbReference>
<dbReference type="EMBL" id="JAROCA020000003">
    <property type="protein sequence ID" value="MDY0406916.1"/>
    <property type="molecule type" value="Genomic_DNA"/>
</dbReference>
<dbReference type="SUPFAM" id="SSF56300">
    <property type="entry name" value="Metallo-dependent phosphatases"/>
    <property type="match status" value="1"/>
</dbReference>
<comment type="caution">
    <text evidence="3">The sequence shown here is derived from an EMBL/GenBank/DDBJ whole genome shotgun (WGS) entry which is preliminary data.</text>
</comment>
<dbReference type="Pfam" id="PF09587">
    <property type="entry name" value="PGA_cap"/>
    <property type="match status" value="1"/>
</dbReference>
<dbReference type="InterPro" id="IPR029052">
    <property type="entry name" value="Metallo-depent_PP-like"/>
</dbReference>
<proteinExistence type="inferred from homology"/>
<dbReference type="PANTHER" id="PTHR33393">
    <property type="entry name" value="POLYGLUTAMINE SYNTHESIS ACCESSORY PROTEIN RV0574C-RELATED"/>
    <property type="match status" value="1"/>
</dbReference>
<reference evidence="3 4" key="1">
    <citation type="submission" date="2023-10" db="EMBL/GenBank/DDBJ databases">
        <title>179-bfca-hs.</title>
        <authorList>
            <person name="Miliotis G."/>
            <person name="Sengupta P."/>
            <person name="Hameed A."/>
            <person name="Chuvochina M."/>
            <person name="Mcdonagh F."/>
            <person name="Simpson A.C."/>
            <person name="Singh N.K."/>
            <person name="Rekha P.D."/>
            <person name="Raman K."/>
            <person name="Hugenholtz P."/>
            <person name="Venkateswaran K."/>
        </authorList>
    </citation>
    <scope>NUCLEOTIDE SEQUENCE [LARGE SCALE GENOMIC DNA]</scope>
    <source>
        <strain evidence="3 4">179-BFC-A-HS</strain>
    </source>
</reference>
<dbReference type="Proteomes" id="UP001228376">
    <property type="component" value="Unassembled WGS sequence"/>
</dbReference>
<organism evidence="3 4">
    <name type="scientific">Tigheibacillus jepli</name>
    <dbReference type="NCBI Taxonomy" id="3035914"/>
    <lineage>
        <taxon>Bacteria</taxon>
        <taxon>Bacillati</taxon>
        <taxon>Bacillota</taxon>
        <taxon>Bacilli</taxon>
        <taxon>Bacillales</taxon>
        <taxon>Bacillaceae</taxon>
        <taxon>Tigheibacillus</taxon>
    </lineage>
</organism>
<feature type="domain" description="Capsule synthesis protein CapA" evidence="2">
    <location>
        <begin position="2"/>
        <end position="67"/>
    </location>
</feature>
<comment type="similarity">
    <text evidence="1">Belongs to the CapA family.</text>
</comment>
<evidence type="ECO:0000259" key="2">
    <source>
        <dbReference type="Pfam" id="PF09587"/>
    </source>
</evidence>
<evidence type="ECO:0000313" key="4">
    <source>
        <dbReference type="Proteomes" id="UP001228376"/>
    </source>
</evidence>
<dbReference type="InterPro" id="IPR019079">
    <property type="entry name" value="Capsule_synth_CapA"/>
</dbReference>
<name>A0ABU5CLY3_9BACI</name>
<evidence type="ECO:0000313" key="3">
    <source>
        <dbReference type="EMBL" id="MDY0406916.1"/>
    </source>
</evidence>
<dbReference type="InterPro" id="IPR052169">
    <property type="entry name" value="CW_Biosynth-Accessory"/>
</dbReference>
<evidence type="ECO:0000256" key="1">
    <source>
        <dbReference type="ARBA" id="ARBA00005662"/>
    </source>
</evidence>
<dbReference type="PANTHER" id="PTHR33393:SF12">
    <property type="entry name" value="CAPSULE BIOSYNTHESIS PROTEIN CAPA"/>
    <property type="match status" value="1"/>
</dbReference>
<protein>
    <submittedName>
        <fullName evidence="3">CapA family protein</fullName>
    </submittedName>
</protein>
<accession>A0ABU5CLY3</accession>
<sequence>MSLHFGLEYERMPNDEQKDLVQFAADHGVHIVLGHHPHVLQPAAWVKGKNGQKTLAIYSLGNFLAGQHGLYMQTGGIFSCRINKWFKPNKQVIEVTDPAFVPTYVKYGQWQPIPLEKLDEKDLPNVKTYYQEINKHMSQWIPDMKHSF</sequence>
<gene>
    <name evidence="3" type="ORF">P5G51_017625</name>
</gene>